<dbReference type="InterPro" id="IPR019538">
    <property type="entry name" value="PSMD5"/>
</dbReference>
<organism evidence="1 2">
    <name type="scientific">Smittium angustum</name>
    <dbReference type="NCBI Taxonomy" id="133377"/>
    <lineage>
        <taxon>Eukaryota</taxon>
        <taxon>Fungi</taxon>
        <taxon>Fungi incertae sedis</taxon>
        <taxon>Zoopagomycota</taxon>
        <taxon>Kickxellomycotina</taxon>
        <taxon>Harpellomycetes</taxon>
        <taxon>Harpellales</taxon>
        <taxon>Legeriomycetaceae</taxon>
        <taxon>Smittium</taxon>
    </lineage>
</organism>
<accession>A0A2U1J4W1</accession>
<dbReference type="Proteomes" id="UP000245591">
    <property type="component" value="Unassembled WGS sequence"/>
</dbReference>
<dbReference type="AlphaFoldDB" id="A0A2U1J4W1"/>
<comment type="caution">
    <text evidence="1">The sequence shown here is derived from an EMBL/GenBank/DDBJ whole genome shotgun (WGS) entry which is preliminary data.</text>
</comment>
<sequence length="507" mass="57070">MQSQENDYNQAIFDVCDLLQNATTPEAIKQLIEAFNKLTGFLKAGPFLEIFEAILTNISFAALFSLLAAPDNRLIVSVVDLTERLLQPVTWDMIHEKFEEFIIIGLEHPHPRVRIMVLKQIIRCNLQTDKFNPMYSTYIWSYLKGETDSELTTYASNVLNILSKYPKGIDELYTESSLTNIRSLLNMDTSHRFLVYEIMSSSILNSPNAVEYFKQEGLLEKFVAEFQNDDPLALINAMELVPVTCKSEDFSEYLVTTPILSKISHLISPGEPEFDFLKSAALKTFSRLSDSKGLNYSQVCIEHSFFKKIVECMEQSNDTTLKLTTIECLGILGFNPDVLRFLSKEKLVINAFTSIFESSAGSARVECYKTLSCILEKTPPIEEDISEINHNIYISIKGGNLLPILVRSSMEVFQDVSFSALSVLQKLGLYKWGQRELSQSQQFTNLILDTSRDSLFIKELKLSIASSIVASSSFLEMFPEDSALKLKRLASGKATESAAPQVALDSV</sequence>
<dbReference type="PANTHER" id="PTHR13554:SF10">
    <property type="entry name" value="26S PROTEASOME NON-ATPASE REGULATORY SUBUNIT 5"/>
    <property type="match status" value="1"/>
</dbReference>
<dbReference type="SUPFAM" id="SSF48371">
    <property type="entry name" value="ARM repeat"/>
    <property type="match status" value="1"/>
</dbReference>
<evidence type="ECO:0000313" key="1">
    <source>
        <dbReference type="EMBL" id="PWA00122.1"/>
    </source>
</evidence>
<proteinExistence type="predicted"/>
<dbReference type="EMBL" id="MBFU01000362">
    <property type="protein sequence ID" value="PWA00122.1"/>
    <property type="molecule type" value="Genomic_DNA"/>
</dbReference>
<dbReference type="InterPro" id="IPR016024">
    <property type="entry name" value="ARM-type_fold"/>
</dbReference>
<dbReference type="Pfam" id="PF10508">
    <property type="entry name" value="Proteasom_PSMB"/>
    <property type="match status" value="1"/>
</dbReference>
<evidence type="ECO:0008006" key="3">
    <source>
        <dbReference type="Google" id="ProtNLM"/>
    </source>
</evidence>
<name>A0A2U1J4W1_SMIAN</name>
<gene>
    <name evidence="1" type="ORF">BB558_003838</name>
</gene>
<reference evidence="1 2" key="1">
    <citation type="journal article" date="2018" name="MBio">
        <title>Comparative Genomics Reveals the Core Gene Toolbox for the Fungus-Insect Symbiosis.</title>
        <authorList>
            <person name="Wang Y."/>
            <person name="Stata M."/>
            <person name="Wang W."/>
            <person name="Stajich J.E."/>
            <person name="White M.M."/>
            <person name="Moncalvo J.M."/>
        </authorList>
    </citation>
    <scope>NUCLEOTIDE SEQUENCE [LARGE SCALE GENOMIC DNA]</scope>
    <source>
        <strain evidence="1 2">AUS-126-30</strain>
    </source>
</reference>
<dbReference type="GO" id="GO:0005829">
    <property type="term" value="C:cytosol"/>
    <property type="evidence" value="ECO:0007669"/>
    <property type="project" value="TreeGrafter"/>
</dbReference>
<evidence type="ECO:0000313" key="2">
    <source>
        <dbReference type="Proteomes" id="UP000245591"/>
    </source>
</evidence>
<protein>
    <recommendedName>
        <fullName evidence="3">26S proteasome non-ATPase regulatory subunit 5</fullName>
    </recommendedName>
</protein>
<dbReference type="InterPro" id="IPR011989">
    <property type="entry name" value="ARM-like"/>
</dbReference>
<dbReference type="Gene3D" id="1.25.10.10">
    <property type="entry name" value="Leucine-rich Repeat Variant"/>
    <property type="match status" value="1"/>
</dbReference>
<keyword evidence="2" id="KW-1185">Reference proteome</keyword>
<dbReference type="GO" id="GO:0043248">
    <property type="term" value="P:proteasome assembly"/>
    <property type="evidence" value="ECO:0007669"/>
    <property type="project" value="InterPro"/>
</dbReference>
<dbReference type="PANTHER" id="PTHR13554">
    <property type="entry name" value="26S PROTEASOME NON-ATPASE REGULATORY SUBUNIT 5-RELATED"/>
    <property type="match status" value="1"/>
</dbReference>